<dbReference type="Proteomes" id="UP001345013">
    <property type="component" value="Unassembled WGS sequence"/>
</dbReference>
<accession>A0ABR0K539</accession>
<organism evidence="1 2">
    <name type="scientific">Lithohypha guttulata</name>
    <dbReference type="NCBI Taxonomy" id="1690604"/>
    <lineage>
        <taxon>Eukaryota</taxon>
        <taxon>Fungi</taxon>
        <taxon>Dikarya</taxon>
        <taxon>Ascomycota</taxon>
        <taxon>Pezizomycotina</taxon>
        <taxon>Eurotiomycetes</taxon>
        <taxon>Chaetothyriomycetidae</taxon>
        <taxon>Chaetothyriales</taxon>
        <taxon>Trichomeriaceae</taxon>
        <taxon>Lithohypha</taxon>
    </lineage>
</organism>
<dbReference type="EMBL" id="JAVRRG010000090">
    <property type="protein sequence ID" value="KAK5087426.1"/>
    <property type="molecule type" value="Genomic_DNA"/>
</dbReference>
<protein>
    <submittedName>
        <fullName evidence="1">Uncharacterized protein</fullName>
    </submittedName>
</protein>
<evidence type="ECO:0000313" key="2">
    <source>
        <dbReference type="Proteomes" id="UP001345013"/>
    </source>
</evidence>
<reference evidence="1 2" key="1">
    <citation type="submission" date="2023-08" db="EMBL/GenBank/DDBJ databases">
        <title>Black Yeasts Isolated from many extreme environments.</title>
        <authorList>
            <person name="Coleine C."/>
            <person name="Stajich J.E."/>
            <person name="Selbmann L."/>
        </authorList>
    </citation>
    <scope>NUCLEOTIDE SEQUENCE [LARGE SCALE GENOMIC DNA]</scope>
    <source>
        <strain evidence="1 2">CCFEE 5885</strain>
    </source>
</reference>
<sequence length="92" mass="10478">MDEPEFNDTPESWRRQLLKRRLGLMQRQLRRLRDQSPLQSAILDGGCSTGKNYTALYSIVADTEFFEAPTADEKLTDAAGSYTCSYLKIKQA</sequence>
<evidence type="ECO:0000313" key="1">
    <source>
        <dbReference type="EMBL" id="KAK5087426.1"/>
    </source>
</evidence>
<keyword evidence="2" id="KW-1185">Reference proteome</keyword>
<proteinExistence type="predicted"/>
<name>A0ABR0K539_9EURO</name>
<gene>
    <name evidence="1" type="ORF">LTR24_006695</name>
</gene>
<comment type="caution">
    <text evidence="1">The sequence shown here is derived from an EMBL/GenBank/DDBJ whole genome shotgun (WGS) entry which is preliminary data.</text>
</comment>